<dbReference type="SUPFAM" id="SSF48403">
    <property type="entry name" value="Ankyrin repeat"/>
    <property type="match status" value="3"/>
</dbReference>
<evidence type="ECO:0000256" key="1">
    <source>
        <dbReference type="ARBA" id="ARBA00022737"/>
    </source>
</evidence>
<name>A0AAG5DM01_ANOAO</name>
<dbReference type="InterPro" id="IPR027417">
    <property type="entry name" value="P-loop_NTPase"/>
</dbReference>
<dbReference type="SUPFAM" id="SSF52540">
    <property type="entry name" value="P-loop containing nucleoside triphosphate hydrolases"/>
    <property type="match status" value="1"/>
</dbReference>
<dbReference type="PANTHER" id="PTHR24198">
    <property type="entry name" value="ANKYRIN REPEAT AND PROTEIN KINASE DOMAIN-CONTAINING PROTEIN"/>
    <property type="match status" value="1"/>
</dbReference>
<evidence type="ECO:0000313" key="4">
    <source>
        <dbReference type="EnsemblMetazoa" id="ENSAATROPP011673"/>
    </source>
</evidence>
<evidence type="ECO:0000313" key="5">
    <source>
        <dbReference type="Proteomes" id="UP000075880"/>
    </source>
</evidence>
<accession>A0AAG5DM01</accession>
<evidence type="ECO:0000256" key="2">
    <source>
        <dbReference type="ARBA" id="ARBA00023043"/>
    </source>
</evidence>
<feature type="compositionally biased region" description="Basic and acidic residues" evidence="3">
    <location>
        <begin position="1"/>
        <end position="13"/>
    </location>
</feature>
<proteinExistence type="predicted"/>
<dbReference type="Gene3D" id="3.40.50.300">
    <property type="entry name" value="P-loop containing nucleotide triphosphate hydrolases"/>
    <property type="match status" value="1"/>
</dbReference>
<dbReference type="Gene3D" id="1.25.40.20">
    <property type="entry name" value="Ankyrin repeat-containing domain"/>
    <property type="match status" value="6"/>
</dbReference>
<keyword evidence="5" id="KW-1185">Reference proteome</keyword>
<dbReference type="Proteomes" id="UP000075880">
    <property type="component" value="Unassembled WGS sequence"/>
</dbReference>
<evidence type="ECO:0008006" key="6">
    <source>
        <dbReference type="Google" id="ProtNLM"/>
    </source>
</evidence>
<feature type="region of interest" description="Disordered" evidence="3">
    <location>
        <begin position="1"/>
        <end position="47"/>
    </location>
</feature>
<dbReference type="EnsemblMetazoa" id="ENSAATROPT012861">
    <property type="protein sequence ID" value="ENSAATROPP011673"/>
    <property type="gene ID" value="ENSAATROPG010474"/>
</dbReference>
<dbReference type="InterPro" id="IPR002110">
    <property type="entry name" value="Ankyrin_rpt"/>
</dbReference>
<dbReference type="SMART" id="SM00248">
    <property type="entry name" value="ANK"/>
    <property type="match status" value="9"/>
</dbReference>
<protein>
    <recommendedName>
        <fullName evidence="6">NACHT domain-containing protein</fullName>
    </recommendedName>
</protein>
<keyword evidence="1" id="KW-0677">Repeat</keyword>
<reference evidence="4" key="1">
    <citation type="submission" date="2024-04" db="UniProtKB">
        <authorList>
            <consortium name="EnsemblMetazoa"/>
        </authorList>
    </citation>
    <scope>IDENTIFICATION</scope>
    <source>
        <strain evidence="4">EBRO</strain>
    </source>
</reference>
<evidence type="ECO:0000256" key="3">
    <source>
        <dbReference type="SAM" id="MobiDB-lite"/>
    </source>
</evidence>
<organism evidence="4 5">
    <name type="scientific">Anopheles atroparvus</name>
    <name type="common">European mosquito</name>
    <dbReference type="NCBI Taxonomy" id="41427"/>
    <lineage>
        <taxon>Eukaryota</taxon>
        <taxon>Metazoa</taxon>
        <taxon>Ecdysozoa</taxon>
        <taxon>Arthropoda</taxon>
        <taxon>Hexapoda</taxon>
        <taxon>Insecta</taxon>
        <taxon>Pterygota</taxon>
        <taxon>Neoptera</taxon>
        <taxon>Endopterygota</taxon>
        <taxon>Diptera</taxon>
        <taxon>Nematocera</taxon>
        <taxon>Culicoidea</taxon>
        <taxon>Culicidae</taxon>
        <taxon>Anophelinae</taxon>
        <taxon>Anopheles</taxon>
    </lineage>
</organism>
<sequence length="2348" mass="272499">MASEGSHSRKEDNSMLENPQPLHKKRKVGKSNEAAEERTNQSCQQPQRRMKNFLHGVSYQQKLITLLLCHAAKRMKEDTDFRFRISTEDEEAGKFDDVVFQSWQGDKCRSLFIQAKHKQSEDTTITWNDMISPANDAPFAIGKYFKSYLDQNWDTWEEPPMLVICTNIDLADDVKCLFVKYSFEDVVISPFFDSLSGAALTLVGKQDSEKHDALMEHLNDSDFVNLARLLAKHIFNKEKIGCNQPLFNKYHLAIESHIAIDEKMEGKQCRKVSEDFLDPSKRTDFKTRFHGEYQKLLKGTHEDVWEDVRKKGIWLTGGFYYKKNQKTDSFELPRTVEAKHIENFLDAFIIVSKTKNEENLTESIINSLNHLFPENMPEFNDPKLVCGMLSDRIFNWMVAQNSKPLKMEDIHDLIFCLHSAIVESLSSVCVAEMKNTGLYFQQSILQDKPLYKMLLSWLSEPASRINSHLYNYHPVFVWQVLELLNPKPKNMFVDEKSFQLFKETILDVFHGSDFPQVLVVIPSEHSADLHNYLRAWSKFAPIPKRHKKIIILDQSTQADEHILIQDLTADSRNQMLAQSEDFRAFGTTIPLRELIRGEDGLSFLLGIKNCGNDAPIKRNINEANYEKIKSIYIQRLWIYCDNTNKGQRYEDPMSYLWYGKASLSDLYRNVLIENASINIVGFLEKIGIKHLSLDFLNKKENVRIPPPGEERNEQYTDNLKSSNELGSQMVEDLTGPNPTKVYILLNEAGTGKSCYLTWLAHDLQSTHPSWWVVKFNFIEYSTDFNRLPGSSEYKTMDSLVAIKLLYLFIHMSIYVPHINRGNITDSDVEREAAQAIADVLLLSGNLVELDENKLKSLNLTPERLVLLRLLQSKFNNQELVILLDGFDEIAPYYKEAALKMLSSFESFGGVRKLYVTSRPYDLRADLERGLQHYAFCRLKNLTSEKVLIYTLRFLSIRFDEYKTLSKNYQDFLLHFIRKILMSLLINMCEIPLFLAMGLELLLPVVKKHMHLEELSISPQMLKECDDTFELLRMMERFVHKKHGIANTEKSGSTDASAQTSLAKLDAAEKLKRINRIHSLLGLHVILNEQGMASLLSYDEQEEALNYMENVKNGSEKSGIVEGVEGKIPIFIHRLFAEYFAALWFVSNQRREGVKNFLKPLYEKEERKEVRQFIDRMVCRDSLLHMAVLDASEEAVTKTLECVPGRVNSTDSWGRTPLCLALLDRSHGNKRVVELLLDSVEETQINMKDNYFGWSALANAYSYDKAWGFASYTFPFVRQLLLHGASVDIEEMLARLEHENPVDMLLNAIIFEYGLFRVCKSQEENPQLKDKLEPLFTCVTNILISEKQLDLNTFICAEQFQHWLIFSDHTLEKQLKVLIENKAILTTLQLCAVTNSTFFQSLVENAGETQQILSNHAGHLLHLACNFYALNVVRYLVIDCTFSLSDTTNFKHVIVVLMVCMNNHKYMFKTLFQRYCMQYNIVCLEEEQLPPDTEQETMYDDVKLILINELLNSVPRQFEKTKLGLDSGTQFLLFRAIQSDNLAAVEHLVLKTDIKVNTHFILSLLKCHKLSWQCTNSYHYLLRKIENINETDESGENLLQIAIRESWFNLAKCLIDLYYLKTDNKEYNMNAFFYCMHAEHGNSQIFNYMIETHSMDCFDELDSLGHNMFYYAMQNNIAIAIHIFERECKMLEHLPIQDRILVLLRRLENGGLNSYWKIFFLAKCHLVDEASVKTICDYLQTTGDLSYKSDETGRNLLHSAVIEGWLIVVKCLIEHHGFKVKEQNVKENNWNAFFYCVNSGCDNQKLTEDIFSHMMEKDRMDCFDHSDSLGNSIFYYATDNNEEIAIQIFEQECTLVEQLPIQERILILLRRLENGRLTSYEKIQYLEKYRLVDEVSVKSICDYLETTGGLSYTDDETGQNLLHKCVDKGWLVLVKCLIENYGFDVQERNSKEYNWNAFFYCVNSSCNNHKFMRDIFSYMMETDPVDCFNQFDSLGNSIYLYATRNNRDIANLLYKLESSLLENCSVQERTLDLLRRLENEGFDTYGKIKYCKERRLIDKPSVEIICDYLQATGGMGFSDAETGRNLLHCAFAEGWPHVAECLIEHHGFNVKEKNVKENNWNAFFYCVNSKYNGYTLMSDIFSHMMEKAQVNCFEQLDSLGNSIFYYAMRNNRQIANQIFERECNSLEHLPIEKKLTRLLRRLEHGNLNNCDKLKYFEDCRLVDEVSVNIICDYLQKKDGLGSTDEATGRNLLHDAVREGWLEVVKCLIEQHGFSVKERNVKENNWNAFFYCVKSNCYNLELLGEIFAYMMETAQVDCFDRFDSLGNSVFYYATHNNEKIACQILNRSVS</sequence>
<dbReference type="PANTHER" id="PTHR24198:SF165">
    <property type="entry name" value="ANKYRIN REPEAT-CONTAINING PROTEIN-RELATED"/>
    <property type="match status" value="1"/>
</dbReference>
<keyword evidence="2" id="KW-0040">ANK repeat</keyword>
<dbReference type="InterPro" id="IPR036770">
    <property type="entry name" value="Ankyrin_rpt-contain_sf"/>
</dbReference>